<dbReference type="Gene3D" id="3.40.50.2300">
    <property type="match status" value="1"/>
</dbReference>
<dbReference type="RefSeq" id="WP_185764179.1">
    <property type="nucleotide sequence ID" value="NZ_RIBP01000004.1"/>
</dbReference>
<dbReference type="STRING" id="1397.ABW02_08745"/>
<keyword evidence="2 7" id="KW-0597">Phosphoprotein</keyword>
<comment type="subcellular location">
    <subcellularLocation>
        <location evidence="1">Cytoplasm</location>
    </subcellularLocation>
</comment>
<dbReference type="InterPro" id="IPR036388">
    <property type="entry name" value="WH-like_DNA-bd_sf"/>
</dbReference>
<evidence type="ECO:0000256" key="3">
    <source>
        <dbReference type="ARBA" id="ARBA00023012"/>
    </source>
</evidence>
<feature type="domain" description="OmpR/PhoB-type" evidence="10">
    <location>
        <begin position="127"/>
        <end position="227"/>
    </location>
</feature>
<gene>
    <name evidence="11" type="ORF">CEQ21_08200</name>
</gene>
<reference evidence="12" key="1">
    <citation type="submission" date="2018-10" db="EMBL/GenBank/DDBJ databases">
        <title>FDA dAtabase for Regulatory Grade micrObial Sequences (FDA-ARGOS): Supporting development and validation of Infectious Disease Dx tests.</title>
        <authorList>
            <person name="Minogue T."/>
            <person name="Wolcott M."/>
            <person name="Wasieloski L."/>
            <person name="Aguilar W."/>
            <person name="Moore D."/>
            <person name="Tallon L."/>
            <person name="Sadzewicz L."/>
            <person name="Sengamalay N."/>
            <person name="Ott S."/>
            <person name="Godinez A."/>
            <person name="Nagaraj S."/>
            <person name="Vavikolanu K."/>
            <person name="Vyas G."/>
            <person name="Nadendla S."/>
            <person name="George J."/>
            <person name="Sichtig H."/>
        </authorList>
    </citation>
    <scope>NUCLEOTIDE SEQUENCE [LARGE SCALE GENOMIC DNA]</scope>
    <source>
        <strain evidence="12">FDAARGOS_343</strain>
    </source>
</reference>
<protein>
    <submittedName>
        <fullName evidence="11">DNA-binding response regulator</fullName>
    </submittedName>
</protein>
<dbReference type="CDD" id="cd17574">
    <property type="entry name" value="REC_OmpR"/>
    <property type="match status" value="1"/>
</dbReference>
<accession>A0A553SF44</accession>
<evidence type="ECO:0000259" key="10">
    <source>
        <dbReference type="PROSITE" id="PS51755"/>
    </source>
</evidence>
<keyword evidence="6" id="KW-0804">Transcription</keyword>
<sequence length="227" mass="25973">MKILLVEDDKTIASGIEYSLNQEEYETILCHTVQTAKRAISENLAQIDLCIFDLSLPDGNGYELCEYVKQHSDKPVIFLTALDDEVNVVMGLDMGADDYITKPFRVRELLSRIKSVLRRYYKQLQAKPVIEIDNITINTAEGKVYKNGEEVLVTALEYRLFLIFANHIGQVLTRAQLLERIWDVAGDFVNDNTLTVYIKRLREKLEDDPQKPTIIKTIRGLGYKVGD</sequence>
<evidence type="ECO:0000256" key="5">
    <source>
        <dbReference type="ARBA" id="ARBA00023125"/>
    </source>
</evidence>
<comment type="caution">
    <text evidence="11">The sequence shown here is derived from an EMBL/GenBank/DDBJ whole genome shotgun (WGS) entry which is preliminary data.</text>
</comment>
<keyword evidence="3" id="KW-0902">Two-component regulatory system</keyword>
<dbReference type="SUPFAM" id="SSF46894">
    <property type="entry name" value="C-terminal effector domain of the bipartite response regulators"/>
    <property type="match status" value="1"/>
</dbReference>
<dbReference type="InterPro" id="IPR011006">
    <property type="entry name" value="CheY-like_superfamily"/>
</dbReference>
<evidence type="ECO:0000256" key="1">
    <source>
        <dbReference type="ARBA" id="ARBA00004496"/>
    </source>
</evidence>
<organism evidence="11 12">
    <name type="scientific">Niallia circulans</name>
    <name type="common">Bacillus circulans</name>
    <dbReference type="NCBI Taxonomy" id="1397"/>
    <lineage>
        <taxon>Bacteria</taxon>
        <taxon>Bacillati</taxon>
        <taxon>Bacillota</taxon>
        <taxon>Bacilli</taxon>
        <taxon>Bacillales</taxon>
        <taxon>Bacillaceae</taxon>
        <taxon>Niallia</taxon>
    </lineage>
</organism>
<dbReference type="Gene3D" id="1.10.10.10">
    <property type="entry name" value="Winged helix-like DNA-binding domain superfamily/Winged helix DNA-binding domain"/>
    <property type="match status" value="1"/>
</dbReference>
<dbReference type="GO" id="GO:0000156">
    <property type="term" value="F:phosphorelay response regulator activity"/>
    <property type="evidence" value="ECO:0007669"/>
    <property type="project" value="TreeGrafter"/>
</dbReference>
<feature type="DNA-binding region" description="OmpR/PhoB-type" evidence="8">
    <location>
        <begin position="127"/>
        <end position="227"/>
    </location>
</feature>
<feature type="modified residue" description="4-aspartylphosphate" evidence="7">
    <location>
        <position position="53"/>
    </location>
</feature>
<dbReference type="GO" id="GO:0032993">
    <property type="term" value="C:protein-DNA complex"/>
    <property type="evidence" value="ECO:0007669"/>
    <property type="project" value="TreeGrafter"/>
</dbReference>
<dbReference type="PROSITE" id="PS51755">
    <property type="entry name" value="OMPR_PHOB"/>
    <property type="match status" value="1"/>
</dbReference>
<keyword evidence="5 8" id="KW-0238">DNA-binding</keyword>
<dbReference type="Pfam" id="PF00486">
    <property type="entry name" value="Trans_reg_C"/>
    <property type="match status" value="1"/>
</dbReference>
<dbReference type="Proteomes" id="UP000319837">
    <property type="component" value="Unassembled WGS sequence"/>
</dbReference>
<dbReference type="InterPro" id="IPR039420">
    <property type="entry name" value="WalR-like"/>
</dbReference>
<dbReference type="InterPro" id="IPR016032">
    <property type="entry name" value="Sig_transdc_resp-reg_C-effctor"/>
</dbReference>
<dbReference type="PANTHER" id="PTHR48111">
    <property type="entry name" value="REGULATOR OF RPOS"/>
    <property type="match status" value="1"/>
</dbReference>
<evidence type="ECO:0000313" key="11">
    <source>
        <dbReference type="EMBL" id="TRZ35612.1"/>
    </source>
</evidence>
<evidence type="ECO:0000256" key="6">
    <source>
        <dbReference type="ARBA" id="ARBA00023163"/>
    </source>
</evidence>
<evidence type="ECO:0000256" key="4">
    <source>
        <dbReference type="ARBA" id="ARBA00023015"/>
    </source>
</evidence>
<dbReference type="PROSITE" id="PS50110">
    <property type="entry name" value="RESPONSE_REGULATORY"/>
    <property type="match status" value="1"/>
</dbReference>
<dbReference type="SMART" id="SM00448">
    <property type="entry name" value="REC"/>
    <property type="match status" value="1"/>
</dbReference>
<dbReference type="PANTHER" id="PTHR48111:SF73">
    <property type="entry name" value="ALKALINE PHOSPHATASE SYNTHESIS TRANSCRIPTIONAL REGULATORY PROTEIN PHOP"/>
    <property type="match status" value="1"/>
</dbReference>
<dbReference type="GO" id="GO:0005829">
    <property type="term" value="C:cytosol"/>
    <property type="evidence" value="ECO:0007669"/>
    <property type="project" value="TreeGrafter"/>
</dbReference>
<dbReference type="EMBL" id="RIBP01000004">
    <property type="protein sequence ID" value="TRZ35612.1"/>
    <property type="molecule type" value="Genomic_DNA"/>
</dbReference>
<dbReference type="CDD" id="cd00383">
    <property type="entry name" value="trans_reg_C"/>
    <property type="match status" value="1"/>
</dbReference>
<dbReference type="AlphaFoldDB" id="A0A553SF44"/>
<feature type="domain" description="Response regulatory" evidence="9">
    <location>
        <begin position="2"/>
        <end position="117"/>
    </location>
</feature>
<evidence type="ECO:0000259" key="9">
    <source>
        <dbReference type="PROSITE" id="PS50110"/>
    </source>
</evidence>
<evidence type="ECO:0000256" key="7">
    <source>
        <dbReference type="PROSITE-ProRule" id="PRU00169"/>
    </source>
</evidence>
<name>A0A553SF44_NIACI</name>
<dbReference type="GO" id="GO:0000976">
    <property type="term" value="F:transcription cis-regulatory region binding"/>
    <property type="evidence" value="ECO:0007669"/>
    <property type="project" value="TreeGrafter"/>
</dbReference>
<proteinExistence type="predicted"/>
<evidence type="ECO:0000256" key="8">
    <source>
        <dbReference type="PROSITE-ProRule" id="PRU01091"/>
    </source>
</evidence>
<keyword evidence="4" id="KW-0805">Transcription regulation</keyword>
<dbReference type="SUPFAM" id="SSF52172">
    <property type="entry name" value="CheY-like"/>
    <property type="match status" value="1"/>
</dbReference>
<evidence type="ECO:0000256" key="2">
    <source>
        <dbReference type="ARBA" id="ARBA00022553"/>
    </source>
</evidence>
<dbReference type="Gene3D" id="6.10.250.690">
    <property type="match status" value="1"/>
</dbReference>
<dbReference type="SMART" id="SM00862">
    <property type="entry name" value="Trans_reg_C"/>
    <property type="match status" value="1"/>
</dbReference>
<dbReference type="Pfam" id="PF00072">
    <property type="entry name" value="Response_reg"/>
    <property type="match status" value="1"/>
</dbReference>
<evidence type="ECO:0000313" key="12">
    <source>
        <dbReference type="Proteomes" id="UP000319837"/>
    </source>
</evidence>
<dbReference type="InterPro" id="IPR001867">
    <property type="entry name" value="OmpR/PhoB-type_DNA-bd"/>
</dbReference>
<dbReference type="GO" id="GO:0006355">
    <property type="term" value="P:regulation of DNA-templated transcription"/>
    <property type="evidence" value="ECO:0007669"/>
    <property type="project" value="InterPro"/>
</dbReference>
<dbReference type="InterPro" id="IPR001789">
    <property type="entry name" value="Sig_transdc_resp-reg_receiver"/>
</dbReference>